<dbReference type="Gene3D" id="3.30.50.10">
    <property type="entry name" value="Erythroid Transcription Factor GATA-1, subunit A"/>
    <property type="match status" value="1"/>
</dbReference>
<keyword evidence="4 9" id="KW-0863">Zinc-finger</keyword>
<dbReference type="GO" id="GO:0008270">
    <property type="term" value="F:zinc ion binding"/>
    <property type="evidence" value="ECO:0007669"/>
    <property type="project" value="UniProtKB-KW"/>
</dbReference>
<dbReference type="PANTHER" id="PTHR45658">
    <property type="entry name" value="GATA TRANSCRIPTION FACTOR"/>
    <property type="match status" value="1"/>
</dbReference>
<evidence type="ECO:0000256" key="10">
    <source>
        <dbReference type="SAM" id="MobiDB-lite"/>
    </source>
</evidence>
<evidence type="ECO:0000256" key="4">
    <source>
        <dbReference type="ARBA" id="ARBA00022771"/>
    </source>
</evidence>
<dbReference type="OrthoDB" id="2162994at2759"/>
<dbReference type="CDD" id="cd00202">
    <property type="entry name" value="ZnF_GATA"/>
    <property type="match status" value="1"/>
</dbReference>
<evidence type="ECO:0000256" key="1">
    <source>
        <dbReference type="ARBA" id="ARBA00004123"/>
    </source>
</evidence>
<keyword evidence="7 8" id="KW-0539">Nucleus</keyword>
<keyword evidence="8" id="KW-0804">Transcription</keyword>
<evidence type="ECO:0000256" key="2">
    <source>
        <dbReference type="ARBA" id="ARBA00005694"/>
    </source>
</evidence>
<dbReference type="EMBL" id="LR746272">
    <property type="protein sequence ID" value="CAA7402802.1"/>
    <property type="molecule type" value="Genomic_DNA"/>
</dbReference>
<proteinExistence type="inferred from homology"/>
<evidence type="ECO:0000313" key="12">
    <source>
        <dbReference type="EMBL" id="CAA7402802.1"/>
    </source>
</evidence>
<dbReference type="GO" id="GO:0043565">
    <property type="term" value="F:sequence-specific DNA binding"/>
    <property type="evidence" value="ECO:0007669"/>
    <property type="project" value="InterPro"/>
</dbReference>
<dbReference type="PROSITE" id="PS00344">
    <property type="entry name" value="GATA_ZN_FINGER_1"/>
    <property type="match status" value="1"/>
</dbReference>
<dbReference type="InterPro" id="IPR051140">
    <property type="entry name" value="GATA_TF"/>
</dbReference>
<reference evidence="12" key="1">
    <citation type="submission" date="2020-02" db="EMBL/GenBank/DDBJ databases">
        <authorList>
            <person name="Scholz U."/>
            <person name="Mascher M."/>
            <person name="Fiebig A."/>
        </authorList>
    </citation>
    <scope>NUCLEOTIDE SEQUENCE</scope>
</reference>
<keyword evidence="5" id="KW-0862">Zinc</keyword>
<dbReference type="FunFam" id="3.30.50.10:FF:000018">
    <property type="entry name" value="GATA transcription factor"/>
    <property type="match status" value="1"/>
</dbReference>
<evidence type="ECO:0000256" key="6">
    <source>
        <dbReference type="ARBA" id="ARBA00023159"/>
    </source>
</evidence>
<evidence type="ECO:0000259" key="11">
    <source>
        <dbReference type="PROSITE" id="PS50114"/>
    </source>
</evidence>
<evidence type="ECO:0000256" key="8">
    <source>
        <dbReference type="PIRNR" id="PIRNR016992"/>
    </source>
</evidence>
<evidence type="ECO:0000313" key="13">
    <source>
        <dbReference type="Proteomes" id="UP000663760"/>
    </source>
</evidence>
<keyword evidence="6 8" id="KW-0010">Activator</keyword>
<comment type="function">
    <text evidence="8">Transcriptional activator that specifically binds 5'-GATA-3' or 5'-GAT-3' motifs within gene promoters.</text>
</comment>
<accession>A0A7I8KZ79</accession>
<name>A0A7I8KZ79_SPIIN</name>
<dbReference type="Proteomes" id="UP000663760">
    <property type="component" value="Chromosome 9"/>
</dbReference>
<feature type="domain" description="GATA-type" evidence="11">
    <location>
        <begin position="192"/>
        <end position="228"/>
    </location>
</feature>
<feature type="compositionally biased region" description="Low complexity" evidence="10">
    <location>
        <begin position="153"/>
        <end position="181"/>
    </location>
</feature>
<sequence length="274" mass="29778">MEQQGRPSETFVVEDLLDFSLEDCGCEEAPVSSAEDSAIISLGGSFNSPHGGETYFSEELACSRFADAGLSGEDLCPPCDELAELEWLSNFVEESFHTDDLQRLQLTSPFNPSSSSSGQSGVAAVFYNFRVPGKARTKRRRLPPLSSWSSYRPVISPNASSSSPPYETSSPASSSSTARKAPTAKRKMEQYVPEGQKCLHCAATKTPQWRAGPMGPKTLCNACGVRYKSGKLAPEYRPVASPTFLPSQHSNSHRKVLELRQRKGLTAASLSPEF</sequence>
<evidence type="ECO:0000256" key="5">
    <source>
        <dbReference type="ARBA" id="ARBA00022833"/>
    </source>
</evidence>
<dbReference type="SUPFAM" id="SSF57716">
    <property type="entry name" value="Glucocorticoid receptor-like (DNA-binding domain)"/>
    <property type="match status" value="1"/>
</dbReference>
<keyword evidence="13" id="KW-1185">Reference proteome</keyword>
<dbReference type="GO" id="GO:0030154">
    <property type="term" value="P:cell differentiation"/>
    <property type="evidence" value="ECO:0007669"/>
    <property type="project" value="TreeGrafter"/>
</dbReference>
<dbReference type="PIRSF" id="PIRSF016992">
    <property type="entry name" value="TF_GATA_plant"/>
    <property type="match status" value="1"/>
</dbReference>
<dbReference type="GO" id="GO:0045893">
    <property type="term" value="P:positive regulation of DNA-templated transcription"/>
    <property type="evidence" value="ECO:0007669"/>
    <property type="project" value="InterPro"/>
</dbReference>
<keyword evidence="8" id="KW-0805">Transcription regulation</keyword>
<organism evidence="12 13">
    <name type="scientific">Spirodela intermedia</name>
    <name type="common">Intermediate duckweed</name>
    <dbReference type="NCBI Taxonomy" id="51605"/>
    <lineage>
        <taxon>Eukaryota</taxon>
        <taxon>Viridiplantae</taxon>
        <taxon>Streptophyta</taxon>
        <taxon>Embryophyta</taxon>
        <taxon>Tracheophyta</taxon>
        <taxon>Spermatophyta</taxon>
        <taxon>Magnoliopsida</taxon>
        <taxon>Liliopsida</taxon>
        <taxon>Araceae</taxon>
        <taxon>Lemnoideae</taxon>
        <taxon>Spirodela</taxon>
    </lineage>
</organism>
<comment type="subcellular location">
    <subcellularLocation>
        <location evidence="1 8">Nucleus</location>
    </subcellularLocation>
</comment>
<dbReference type="SMART" id="SM00401">
    <property type="entry name" value="ZnF_GATA"/>
    <property type="match status" value="1"/>
</dbReference>
<dbReference type="Pfam" id="PF00320">
    <property type="entry name" value="GATA"/>
    <property type="match status" value="1"/>
</dbReference>
<dbReference type="AlphaFoldDB" id="A0A7I8KZ79"/>
<evidence type="ECO:0000256" key="3">
    <source>
        <dbReference type="ARBA" id="ARBA00022723"/>
    </source>
</evidence>
<evidence type="ECO:0000256" key="7">
    <source>
        <dbReference type="ARBA" id="ARBA00023242"/>
    </source>
</evidence>
<feature type="region of interest" description="Disordered" evidence="10">
    <location>
        <begin position="153"/>
        <end position="189"/>
    </location>
</feature>
<dbReference type="PANTHER" id="PTHR45658:SF134">
    <property type="entry name" value="GATA TYPE ZINC FINGER TRANSCRIPTION FACTOR FAMILY PROTEIN"/>
    <property type="match status" value="1"/>
</dbReference>
<dbReference type="GO" id="GO:0005634">
    <property type="term" value="C:nucleus"/>
    <property type="evidence" value="ECO:0007669"/>
    <property type="project" value="UniProtKB-SubCell"/>
</dbReference>
<gene>
    <name evidence="12" type="ORF">SI8410_09013480</name>
</gene>
<keyword evidence="3" id="KW-0479">Metal-binding</keyword>
<dbReference type="InterPro" id="IPR016679">
    <property type="entry name" value="TF_GATA_pln"/>
</dbReference>
<dbReference type="PROSITE" id="PS50114">
    <property type="entry name" value="GATA_ZN_FINGER_2"/>
    <property type="match status" value="1"/>
</dbReference>
<comment type="similarity">
    <text evidence="2 8">Belongs to the type IV zinc-finger family. Class A subfamily.</text>
</comment>
<protein>
    <recommendedName>
        <fullName evidence="8">GATA transcription factor</fullName>
    </recommendedName>
</protein>
<keyword evidence="8" id="KW-0238">DNA-binding</keyword>
<dbReference type="InterPro" id="IPR013088">
    <property type="entry name" value="Znf_NHR/GATA"/>
</dbReference>
<evidence type="ECO:0000256" key="9">
    <source>
        <dbReference type="PROSITE-ProRule" id="PRU00094"/>
    </source>
</evidence>
<dbReference type="InterPro" id="IPR000679">
    <property type="entry name" value="Znf_GATA"/>
</dbReference>